<reference evidence="2 3" key="1">
    <citation type="journal article" date="2019" name="Sci. Rep.">
        <title>Comparative genomics of chytrid fungi reveal insights into the obligate biotrophic and pathogenic lifestyle of Synchytrium endobioticum.</title>
        <authorList>
            <person name="van de Vossenberg B.T.L.H."/>
            <person name="Warris S."/>
            <person name="Nguyen H.D.T."/>
            <person name="van Gent-Pelzer M.P.E."/>
            <person name="Joly D.L."/>
            <person name="van de Geest H.C."/>
            <person name="Bonants P.J.M."/>
            <person name="Smith D.S."/>
            <person name="Levesque C.A."/>
            <person name="van der Lee T.A.J."/>
        </authorList>
    </citation>
    <scope>NUCLEOTIDE SEQUENCE [LARGE SCALE GENOMIC DNA]</scope>
    <source>
        <strain evidence="2 3">JEL517</strain>
    </source>
</reference>
<evidence type="ECO:0000256" key="1">
    <source>
        <dbReference type="SAM" id="MobiDB-lite"/>
    </source>
</evidence>
<name>A0A507CDF5_9FUNG</name>
<dbReference type="RefSeq" id="XP_031026046.1">
    <property type="nucleotide sequence ID" value="XM_031168077.1"/>
</dbReference>
<dbReference type="Proteomes" id="UP000319731">
    <property type="component" value="Unassembled WGS sequence"/>
</dbReference>
<protein>
    <submittedName>
        <fullName evidence="2">Uncharacterized protein</fullName>
    </submittedName>
</protein>
<feature type="compositionally biased region" description="Low complexity" evidence="1">
    <location>
        <begin position="55"/>
        <end position="67"/>
    </location>
</feature>
<gene>
    <name evidence="2" type="ORF">SmJEL517_g02149</name>
</gene>
<proteinExistence type="predicted"/>
<keyword evidence="3" id="KW-1185">Reference proteome</keyword>
<evidence type="ECO:0000313" key="3">
    <source>
        <dbReference type="Proteomes" id="UP000319731"/>
    </source>
</evidence>
<dbReference type="AlphaFoldDB" id="A0A507CDF5"/>
<feature type="region of interest" description="Disordered" evidence="1">
    <location>
        <begin position="1"/>
        <end position="100"/>
    </location>
</feature>
<dbReference type="OrthoDB" id="2134339at2759"/>
<evidence type="ECO:0000313" key="2">
    <source>
        <dbReference type="EMBL" id="TPX35573.1"/>
    </source>
</evidence>
<feature type="compositionally biased region" description="Polar residues" evidence="1">
    <location>
        <begin position="27"/>
        <end position="37"/>
    </location>
</feature>
<organism evidence="2 3">
    <name type="scientific">Synchytrium microbalum</name>
    <dbReference type="NCBI Taxonomy" id="1806994"/>
    <lineage>
        <taxon>Eukaryota</taxon>
        <taxon>Fungi</taxon>
        <taxon>Fungi incertae sedis</taxon>
        <taxon>Chytridiomycota</taxon>
        <taxon>Chytridiomycota incertae sedis</taxon>
        <taxon>Chytridiomycetes</taxon>
        <taxon>Synchytriales</taxon>
        <taxon>Synchytriaceae</taxon>
        <taxon>Synchytrium</taxon>
    </lineage>
</organism>
<feature type="region of interest" description="Disordered" evidence="1">
    <location>
        <begin position="118"/>
        <end position="168"/>
    </location>
</feature>
<accession>A0A507CDF5</accession>
<sequence>MSRPPQSVNDDVMSLLDSLTGELPPSAASTNNGNTAVPTEDVLAFLDELTQTSTSQPMKSSYNSYSSQPPPPSSQGSRPPTVSNVGSTLPGPPMISNVGLGSSTPASFPAVSIGSSLAAPPPATKVQASSAPIPFGGGPLRDTSTRSPQPQQQQLQPPPATSMKSSLVPATVTAASTNEDGLSTPLAAPTFSTTRSKHYPVHPTLQAAQPSGNVNHPLNNINIQRPDERIIPQQQQPPQQQQSNWTWDSFVNTARAQAASVSASVSTISAQTFDKVAQVAETSIKTISANDTVKQLNTGVASLNLSRLASTVSNTLAPSTHSNEHGNGTGDLALFPTVMLWFCAKTADHDIDQLHEYIQGTVNELWLSRAPGVARVCNKVVVNSVKDKDPRMANSLELAITWTQETLVRLKKLAETHTSQTPATTAQPPHHLFLIIQPFTIQVGTKRHLQHYIVIMDEDELINLVSQSVSDEGHDKSLEKWASVQRGRVVEGSVADLCEEYAVRCLGDSVGAASVPVNMGLSSIATGSPNAGGGSPNMKMQQL</sequence>
<comment type="caution">
    <text evidence="2">The sequence shown here is derived from an EMBL/GenBank/DDBJ whole genome shotgun (WGS) entry which is preliminary data.</text>
</comment>
<dbReference type="GeneID" id="42003374"/>
<dbReference type="EMBL" id="QEAO01000008">
    <property type="protein sequence ID" value="TPX35573.1"/>
    <property type="molecule type" value="Genomic_DNA"/>
</dbReference>